<sequence>MDTKPNSESVLPPPHPRRSQSSCNMAHSGAGAEPGINPRRDSALAQFGHIHQASTINVTDYSSEKCTQNTYNNAEFLTMLADSQRSSHRADSGVRWINIGGLSWDVISAVAVKYDLHSLALEDVLQEQGHNHSKADYYPNHLFLRILCHSLASDEGESPSDTAFSETMSTSALIDAVPFARAGSPASMHSSEYPEEGKNDPQKRSRFDILRRRKPHDEEGVAPKQRYFSRQDIRQKFSGLTGFRTAARQRRIMKIQELKKGDRVNVRVAPMYIFLLRDGTVITMHPTPNLVFTEPITSRIQQHDSVLRTSSDASLLVESVLDLVVDRVLEVIDAYQDRIHELENEILLKPTMNTVRSHANCKPTSTHPLWRPHPPQTHHRPNQDRRLRPQAVRS</sequence>
<evidence type="ECO:0000256" key="4">
    <source>
        <dbReference type="SAM" id="MobiDB-lite"/>
    </source>
</evidence>
<feature type="compositionally biased region" description="Basic and acidic residues" evidence="4">
    <location>
        <begin position="195"/>
        <end position="221"/>
    </location>
</feature>
<dbReference type="SUPFAM" id="SSF143865">
    <property type="entry name" value="CorA soluble domain-like"/>
    <property type="match status" value="1"/>
</dbReference>
<dbReference type="PANTHER" id="PTHR46494">
    <property type="entry name" value="CORA FAMILY METAL ION TRANSPORTER (EUROFUNG)"/>
    <property type="match status" value="1"/>
</dbReference>
<proteinExistence type="predicted"/>
<accession>A0ABR3J8K6</accession>
<evidence type="ECO:0000256" key="1">
    <source>
        <dbReference type="ARBA" id="ARBA00004651"/>
    </source>
</evidence>
<evidence type="ECO:0000313" key="5">
    <source>
        <dbReference type="EMBL" id="KAL0951825.1"/>
    </source>
</evidence>
<comment type="caution">
    <text evidence="5">The sequence shown here is derived from an EMBL/GenBank/DDBJ whole genome shotgun (WGS) entry which is preliminary data.</text>
</comment>
<evidence type="ECO:0000256" key="3">
    <source>
        <dbReference type="ARBA" id="ARBA00022475"/>
    </source>
</evidence>
<name>A0ABR3J8K6_9AGAR</name>
<dbReference type="InterPro" id="IPR045861">
    <property type="entry name" value="CorA_cytoplasmic_dom"/>
</dbReference>
<comment type="subcellular location">
    <subcellularLocation>
        <location evidence="1">Cell membrane</location>
        <topology evidence="1">Multi-pass membrane protein</topology>
    </subcellularLocation>
</comment>
<feature type="compositionally biased region" description="Polar residues" evidence="4">
    <location>
        <begin position="357"/>
        <end position="367"/>
    </location>
</feature>
<dbReference type="Gene3D" id="1.20.58.340">
    <property type="entry name" value="Magnesium transport protein CorA, transmembrane region"/>
    <property type="match status" value="1"/>
</dbReference>
<feature type="region of interest" description="Disordered" evidence="4">
    <location>
        <begin position="357"/>
        <end position="394"/>
    </location>
</feature>
<keyword evidence="3" id="KW-0472">Membrane</keyword>
<reference evidence="6" key="1">
    <citation type="submission" date="2024-06" db="EMBL/GenBank/DDBJ databases">
        <title>Multi-omics analyses provide insights into the biosynthesis of the anticancer antibiotic pleurotin in Hohenbuehelia grisea.</title>
        <authorList>
            <person name="Weaver J.A."/>
            <person name="Alberti F."/>
        </authorList>
    </citation>
    <scope>NUCLEOTIDE SEQUENCE [LARGE SCALE GENOMIC DNA]</scope>
    <source>
        <strain evidence="6">T-177</strain>
    </source>
</reference>
<keyword evidence="6" id="KW-1185">Reference proteome</keyword>
<dbReference type="Pfam" id="PF01544">
    <property type="entry name" value="CorA"/>
    <property type="match status" value="1"/>
</dbReference>
<evidence type="ECO:0000313" key="6">
    <source>
        <dbReference type="Proteomes" id="UP001556367"/>
    </source>
</evidence>
<dbReference type="EMBL" id="JASNQZ010000011">
    <property type="protein sequence ID" value="KAL0951825.1"/>
    <property type="molecule type" value="Genomic_DNA"/>
</dbReference>
<dbReference type="Gene3D" id="3.30.460.20">
    <property type="entry name" value="CorA soluble domain-like"/>
    <property type="match status" value="1"/>
</dbReference>
<organism evidence="5 6">
    <name type="scientific">Hohenbuehelia grisea</name>
    <dbReference type="NCBI Taxonomy" id="104357"/>
    <lineage>
        <taxon>Eukaryota</taxon>
        <taxon>Fungi</taxon>
        <taxon>Dikarya</taxon>
        <taxon>Basidiomycota</taxon>
        <taxon>Agaricomycotina</taxon>
        <taxon>Agaricomycetes</taxon>
        <taxon>Agaricomycetidae</taxon>
        <taxon>Agaricales</taxon>
        <taxon>Pleurotineae</taxon>
        <taxon>Pleurotaceae</taxon>
        <taxon>Hohenbuehelia</taxon>
    </lineage>
</organism>
<dbReference type="InterPro" id="IPR002523">
    <property type="entry name" value="MgTranspt_CorA/ZnTranspt_ZntB"/>
</dbReference>
<feature type="region of interest" description="Disordered" evidence="4">
    <location>
        <begin position="183"/>
        <end position="224"/>
    </location>
</feature>
<keyword evidence="3" id="KW-1003">Cell membrane</keyword>
<dbReference type="PANTHER" id="PTHR46494:SF1">
    <property type="entry name" value="CORA FAMILY METAL ION TRANSPORTER (EUROFUNG)"/>
    <property type="match status" value="1"/>
</dbReference>
<evidence type="ECO:0000256" key="2">
    <source>
        <dbReference type="ARBA" id="ARBA00022448"/>
    </source>
</evidence>
<keyword evidence="2" id="KW-0813">Transport</keyword>
<feature type="region of interest" description="Disordered" evidence="4">
    <location>
        <begin position="1"/>
        <end position="39"/>
    </location>
</feature>
<dbReference type="Proteomes" id="UP001556367">
    <property type="component" value="Unassembled WGS sequence"/>
</dbReference>
<protein>
    <submittedName>
        <fullName evidence="5">Uncharacterized protein</fullName>
    </submittedName>
</protein>
<gene>
    <name evidence="5" type="ORF">HGRIS_008490</name>
</gene>